<keyword evidence="2 6" id="KW-0049">Antioxidant</keyword>
<dbReference type="NCBIfam" id="NF001808">
    <property type="entry name" value="PRK00522.1"/>
    <property type="match status" value="1"/>
</dbReference>
<dbReference type="InterPro" id="IPR002065">
    <property type="entry name" value="TPX"/>
</dbReference>
<evidence type="ECO:0000256" key="4">
    <source>
        <dbReference type="ARBA" id="ARBA00023157"/>
    </source>
</evidence>
<keyword evidence="4 6" id="KW-1015">Disulfide bond</keyword>
<dbReference type="InterPro" id="IPR036249">
    <property type="entry name" value="Thioredoxin-like_sf"/>
</dbReference>
<protein>
    <recommendedName>
        <fullName evidence="6">Thiol peroxidase</fullName>
        <shortName evidence="6">Tpx</shortName>
        <ecNumber evidence="6">1.11.1.24</ecNumber>
    </recommendedName>
    <alternativeName>
        <fullName evidence="6">Peroxiredoxin tpx</fullName>
        <shortName evidence="6">Prx</shortName>
    </alternativeName>
    <alternativeName>
        <fullName evidence="6">Thioredoxin peroxidase</fullName>
    </alternativeName>
    <alternativeName>
        <fullName evidence="6">Thioredoxin-dependent peroxiredoxin</fullName>
    </alternativeName>
</protein>
<dbReference type="Gene3D" id="3.40.30.10">
    <property type="entry name" value="Glutaredoxin"/>
    <property type="match status" value="1"/>
</dbReference>
<evidence type="ECO:0000256" key="5">
    <source>
        <dbReference type="ARBA" id="ARBA00023284"/>
    </source>
</evidence>
<comment type="caution">
    <text evidence="8">The sequence shown here is derived from an EMBL/GenBank/DDBJ whole genome shotgun (WGS) entry which is preliminary data.</text>
</comment>
<dbReference type="EMBL" id="JABASA010000001">
    <property type="protein sequence ID" value="NMD48236.1"/>
    <property type="molecule type" value="Genomic_DNA"/>
</dbReference>
<evidence type="ECO:0000256" key="3">
    <source>
        <dbReference type="ARBA" id="ARBA00023002"/>
    </source>
</evidence>
<dbReference type="PROSITE" id="PS51352">
    <property type="entry name" value="THIOREDOXIN_2"/>
    <property type="match status" value="1"/>
</dbReference>
<dbReference type="Proteomes" id="UP000532121">
    <property type="component" value="Unassembled WGS sequence"/>
</dbReference>
<dbReference type="InterPro" id="IPR013740">
    <property type="entry name" value="Redoxin"/>
</dbReference>
<dbReference type="GO" id="GO:0008379">
    <property type="term" value="F:thioredoxin peroxidase activity"/>
    <property type="evidence" value="ECO:0007669"/>
    <property type="project" value="UniProtKB-UniRule"/>
</dbReference>
<dbReference type="EC" id="1.11.1.24" evidence="6"/>
<comment type="function">
    <text evidence="6">Thiol-specific peroxidase that catalyzes the reduction of hydrogen peroxide and organic hydroperoxides to water and alcohols, respectively. Plays a role in cell protection against oxidative stress by detoxifying peroxides.</text>
</comment>
<dbReference type="SUPFAM" id="SSF52833">
    <property type="entry name" value="Thioredoxin-like"/>
    <property type="match status" value="1"/>
</dbReference>
<feature type="active site" description="Cysteine sulfenic acid (-SOH) intermediate" evidence="6">
    <location>
        <position position="58"/>
    </location>
</feature>
<keyword evidence="5 6" id="KW-0676">Redox-active center</keyword>
<keyword evidence="1 6" id="KW-0575">Peroxidase</keyword>
<dbReference type="PANTHER" id="PTHR43110">
    <property type="entry name" value="THIOL PEROXIDASE"/>
    <property type="match status" value="1"/>
</dbReference>
<accession>A0A7X9QF65</accession>
<gene>
    <name evidence="6 8" type="primary">tpx</name>
    <name evidence="8" type="ORF">HHO37_00780</name>
</gene>
<dbReference type="PROSITE" id="PS01265">
    <property type="entry name" value="TPX"/>
    <property type="match status" value="1"/>
</dbReference>
<proteinExistence type="inferred from homology"/>
<evidence type="ECO:0000256" key="2">
    <source>
        <dbReference type="ARBA" id="ARBA00022862"/>
    </source>
</evidence>
<evidence type="ECO:0000313" key="8">
    <source>
        <dbReference type="EMBL" id="NMD48236.1"/>
    </source>
</evidence>
<dbReference type="InterPro" id="IPR013766">
    <property type="entry name" value="Thioredoxin_domain"/>
</dbReference>
<evidence type="ECO:0000256" key="6">
    <source>
        <dbReference type="HAMAP-Rule" id="MF_00269"/>
    </source>
</evidence>
<reference evidence="8 9" key="1">
    <citation type="submission" date="2020-04" db="EMBL/GenBank/DDBJ databases">
        <title>MicrobeNet Type strains.</title>
        <authorList>
            <person name="Nicholson A.C."/>
        </authorList>
    </citation>
    <scope>NUCLEOTIDE SEQUENCE [LARGE SCALE GENOMIC DNA]</scope>
    <source>
        <strain evidence="8 9">DSM 22768</strain>
    </source>
</reference>
<dbReference type="RefSeq" id="WP_193522819.1">
    <property type="nucleotide sequence ID" value="NZ_JABASA010000001.1"/>
</dbReference>
<dbReference type="InterPro" id="IPR050455">
    <property type="entry name" value="Tpx_Peroxidase_subfamily"/>
</dbReference>
<name>A0A7X9QF65_STRRT</name>
<dbReference type="InterPro" id="IPR018219">
    <property type="entry name" value="Tpx_CS"/>
</dbReference>
<evidence type="ECO:0000256" key="1">
    <source>
        <dbReference type="ARBA" id="ARBA00022559"/>
    </source>
</evidence>
<dbReference type="PANTHER" id="PTHR43110:SF1">
    <property type="entry name" value="THIOL PEROXIDASE"/>
    <property type="match status" value="1"/>
</dbReference>
<evidence type="ECO:0000259" key="7">
    <source>
        <dbReference type="PROSITE" id="PS51352"/>
    </source>
</evidence>
<organism evidence="8 9">
    <name type="scientific">Streptococcus ratti</name>
    <dbReference type="NCBI Taxonomy" id="1341"/>
    <lineage>
        <taxon>Bacteria</taxon>
        <taxon>Bacillati</taxon>
        <taxon>Bacillota</taxon>
        <taxon>Bacilli</taxon>
        <taxon>Lactobacillales</taxon>
        <taxon>Streptococcaceae</taxon>
        <taxon>Streptococcus</taxon>
    </lineage>
</organism>
<comment type="catalytic activity">
    <reaction evidence="6">
        <text>a hydroperoxide + [thioredoxin]-dithiol = an alcohol + [thioredoxin]-disulfide + H2O</text>
        <dbReference type="Rhea" id="RHEA:62620"/>
        <dbReference type="Rhea" id="RHEA-COMP:10698"/>
        <dbReference type="Rhea" id="RHEA-COMP:10700"/>
        <dbReference type="ChEBI" id="CHEBI:15377"/>
        <dbReference type="ChEBI" id="CHEBI:29950"/>
        <dbReference type="ChEBI" id="CHEBI:30879"/>
        <dbReference type="ChEBI" id="CHEBI:35924"/>
        <dbReference type="ChEBI" id="CHEBI:50058"/>
        <dbReference type="EC" id="1.11.1.24"/>
    </reaction>
</comment>
<dbReference type="CDD" id="cd03014">
    <property type="entry name" value="PRX_Atyp2cys"/>
    <property type="match status" value="1"/>
</dbReference>
<comment type="similarity">
    <text evidence="6">Belongs to the peroxiredoxin family. Tpx subfamily.</text>
</comment>
<comment type="miscellaneous">
    <text evidence="6">The active site is a conserved redox-active cysteine residue, the peroxidatic cysteine (C(P)), which makes the nucleophilic attack on the peroxide substrate. The peroxide oxidizes the C(P)-SH to cysteine sulfenic acid (C(P)-SOH), which then reacts with another cysteine residue, the resolving cysteine (C(R)), to form a disulfide bridge. The disulfide is subsequently reduced by an appropriate electron donor to complete the catalytic cycle. In this atypical 2-Cys peroxiredoxin, C(R) is present in the same subunit to form an intramolecular disulfide. The disulfide is subsequently reduced by thioredoxin.</text>
</comment>
<dbReference type="Pfam" id="PF08534">
    <property type="entry name" value="Redoxin"/>
    <property type="match status" value="1"/>
</dbReference>
<keyword evidence="3 6" id="KW-0560">Oxidoreductase</keyword>
<feature type="disulfide bond" description="Redox-active" evidence="6">
    <location>
        <begin position="58"/>
        <end position="92"/>
    </location>
</feature>
<dbReference type="AlphaFoldDB" id="A0A7X9QF65"/>
<sequence length="164" mass="17888">MATFHGEIITLAGTKLQVGDTAPDFVLTDTDLSKKTLTDFAGKKKVISVVPSIDTGVCDAQTRRFNQELADTDNTVVITVSVDLPFAQARWCGAAGLDDAVTLSDYYDHSFGKAYGLLINELHLLGRAVFVLDENNKITYLEYLDEMTNHPNYEAAIAAVKAVK</sequence>
<feature type="domain" description="Thioredoxin" evidence="7">
    <location>
        <begin position="16"/>
        <end position="164"/>
    </location>
</feature>
<evidence type="ECO:0000313" key="9">
    <source>
        <dbReference type="Proteomes" id="UP000532121"/>
    </source>
</evidence>
<comment type="subunit">
    <text evidence="6">Homodimer.</text>
</comment>
<dbReference type="HAMAP" id="MF_00269">
    <property type="entry name" value="Tpx"/>
    <property type="match status" value="1"/>
</dbReference>